<keyword evidence="4" id="KW-1185">Reference proteome</keyword>
<feature type="chain" id="PRO_5017599282" evidence="2">
    <location>
        <begin position="24"/>
        <end position="78"/>
    </location>
</feature>
<keyword evidence="1" id="KW-0472">Membrane</keyword>
<accession>A0A3F3Q3D7</accession>
<dbReference type="AlphaFoldDB" id="A0A3F3Q3D7"/>
<dbReference type="Proteomes" id="UP000253729">
    <property type="component" value="Unassembled WGS sequence"/>
</dbReference>
<dbReference type="GeneID" id="38134629"/>
<sequence length="78" mass="8414">MIFALFLGCVAALAHFFPSSSSAHHLADIQGNGVEQAHTHTLSSVPTIPILTATLLIYFPYSILHSKVEIILVDIVTI</sequence>
<keyword evidence="1" id="KW-1133">Transmembrane helix</keyword>
<dbReference type="EMBL" id="KZ852046">
    <property type="protein sequence ID" value="RDH33693.1"/>
    <property type="molecule type" value="Genomic_DNA"/>
</dbReference>
<dbReference type="RefSeq" id="XP_026626715.1">
    <property type="nucleotide sequence ID" value="XM_026766273.1"/>
</dbReference>
<keyword evidence="1" id="KW-0812">Transmembrane</keyword>
<feature type="signal peptide" evidence="2">
    <location>
        <begin position="1"/>
        <end position="23"/>
    </location>
</feature>
<evidence type="ECO:0000313" key="4">
    <source>
        <dbReference type="Proteomes" id="UP000253729"/>
    </source>
</evidence>
<proteinExistence type="predicted"/>
<protein>
    <submittedName>
        <fullName evidence="3">Uncharacterized protein</fullName>
    </submittedName>
</protein>
<keyword evidence="2" id="KW-0732">Signal</keyword>
<evidence type="ECO:0000256" key="1">
    <source>
        <dbReference type="SAM" id="Phobius"/>
    </source>
</evidence>
<gene>
    <name evidence="3" type="ORF">BDQ94DRAFT_143588</name>
</gene>
<evidence type="ECO:0000313" key="3">
    <source>
        <dbReference type="EMBL" id="RDH33693.1"/>
    </source>
</evidence>
<name>A0A3F3Q3D7_9EURO</name>
<feature type="transmembrane region" description="Helical" evidence="1">
    <location>
        <begin position="47"/>
        <end position="64"/>
    </location>
</feature>
<evidence type="ECO:0000256" key="2">
    <source>
        <dbReference type="SAM" id="SignalP"/>
    </source>
</evidence>
<reference evidence="3 4" key="1">
    <citation type="submission" date="2018-07" db="EMBL/GenBank/DDBJ databases">
        <title>The genomes of Aspergillus section Nigri reveals drivers in fungal speciation.</title>
        <authorList>
            <consortium name="DOE Joint Genome Institute"/>
            <person name="Vesth T.C."/>
            <person name="Nybo J."/>
            <person name="Theobald S."/>
            <person name="Brandl J."/>
            <person name="Frisvad J.C."/>
            <person name="Nielsen K.F."/>
            <person name="Lyhne E.K."/>
            <person name="Kogle M.E."/>
            <person name="Kuo A."/>
            <person name="Riley R."/>
            <person name="Clum A."/>
            <person name="Nolan M."/>
            <person name="Lipzen A."/>
            <person name="Salamov A."/>
            <person name="Henrissat B."/>
            <person name="Wiebenga A."/>
            <person name="De vries R.P."/>
            <person name="Grigoriev I.V."/>
            <person name="Mortensen U.H."/>
            <person name="Andersen M.R."/>
            <person name="Baker S.E."/>
        </authorList>
    </citation>
    <scope>NUCLEOTIDE SEQUENCE [LARGE SCALE GENOMIC DNA]</scope>
    <source>
        <strain evidence="3 4">CBS 139.54b</strain>
    </source>
</reference>
<organism evidence="3 4">
    <name type="scientific">Aspergillus welwitschiae</name>
    <dbReference type="NCBI Taxonomy" id="1341132"/>
    <lineage>
        <taxon>Eukaryota</taxon>
        <taxon>Fungi</taxon>
        <taxon>Dikarya</taxon>
        <taxon>Ascomycota</taxon>
        <taxon>Pezizomycotina</taxon>
        <taxon>Eurotiomycetes</taxon>
        <taxon>Eurotiomycetidae</taxon>
        <taxon>Eurotiales</taxon>
        <taxon>Aspergillaceae</taxon>
        <taxon>Aspergillus</taxon>
        <taxon>Aspergillus subgen. Circumdati</taxon>
    </lineage>
</organism>